<accession>A0A7V7PQ39</accession>
<organism evidence="2 3">
    <name type="scientific">Plantimonas leprariae</name>
    <dbReference type="NCBI Taxonomy" id="2615207"/>
    <lineage>
        <taxon>Bacteria</taxon>
        <taxon>Pseudomonadati</taxon>
        <taxon>Pseudomonadota</taxon>
        <taxon>Alphaproteobacteria</taxon>
        <taxon>Hyphomicrobiales</taxon>
        <taxon>Aurantimonadaceae</taxon>
        <taxon>Plantimonas</taxon>
    </lineage>
</organism>
<dbReference type="PANTHER" id="PTHR14859">
    <property type="entry name" value="CALCOFLUOR WHITE HYPERSENSITIVE PROTEIN PRECURSOR"/>
    <property type="match status" value="1"/>
</dbReference>
<dbReference type="GO" id="GO:0004519">
    <property type="term" value="F:endonuclease activity"/>
    <property type="evidence" value="ECO:0007669"/>
    <property type="project" value="UniProtKB-KW"/>
</dbReference>
<evidence type="ECO:0000259" key="1">
    <source>
        <dbReference type="Pfam" id="PF03372"/>
    </source>
</evidence>
<dbReference type="EMBL" id="VZDO01000005">
    <property type="protein sequence ID" value="KAB0680212.1"/>
    <property type="molecule type" value="Genomic_DNA"/>
</dbReference>
<keyword evidence="2" id="KW-0540">Nuclease</keyword>
<dbReference type="InterPro" id="IPR005135">
    <property type="entry name" value="Endo/exonuclease/phosphatase"/>
</dbReference>
<dbReference type="AlphaFoldDB" id="A0A7V7PQ39"/>
<protein>
    <submittedName>
        <fullName evidence="2">Endonuclease</fullName>
    </submittedName>
</protein>
<proteinExistence type="predicted"/>
<dbReference type="InterPro" id="IPR051916">
    <property type="entry name" value="GPI-anchor_lipid_remodeler"/>
</dbReference>
<keyword evidence="3" id="KW-1185">Reference proteome</keyword>
<dbReference type="Gene3D" id="3.60.10.10">
    <property type="entry name" value="Endonuclease/exonuclease/phosphatase"/>
    <property type="match status" value="1"/>
</dbReference>
<feature type="domain" description="Endonuclease/exonuclease/phosphatase" evidence="1">
    <location>
        <begin position="13"/>
        <end position="229"/>
    </location>
</feature>
<keyword evidence="2" id="KW-0378">Hydrolase</keyword>
<dbReference type="GO" id="GO:0006506">
    <property type="term" value="P:GPI anchor biosynthetic process"/>
    <property type="evidence" value="ECO:0007669"/>
    <property type="project" value="TreeGrafter"/>
</dbReference>
<dbReference type="Proteomes" id="UP000432089">
    <property type="component" value="Unassembled WGS sequence"/>
</dbReference>
<evidence type="ECO:0000313" key="2">
    <source>
        <dbReference type="EMBL" id="KAB0680212.1"/>
    </source>
</evidence>
<dbReference type="SUPFAM" id="SSF56219">
    <property type="entry name" value="DNase I-like"/>
    <property type="match status" value="1"/>
</dbReference>
<evidence type="ECO:0000313" key="3">
    <source>
        <dbReference type="Proteomes" id="UP000432089"/>
    </source>
</evidence>
<dbReference type="Pfam" id="PF03372">
    <property type="entry name" value="Exo_endo_phos"/>
    <property type="match status" value="1"/>
</dbReference>
<dbReference type="GO" id="GO:0016020">
    <property type="term" value="C:membrane"/>
    <property type="evidence" value="ECO:0007669"/>
    <property type="project" value="GOC"/>
</dbReference>
<sequence>MSRGEASAAIRVVTWNIHGGVGADRRCDLDRVATVIASLAPDILALQEVDGRAWAGRRPGAFERLAALLGGHVAEARLTGRGEGAYGHLLWSRWPLGEVAVRRLPGGRIEPRAVIDAVAETPLGRLRVLATHFGLAPGDRKRQSAFLAALPAERELPTVALGDFNDWRRNGSVARFLGAALPNVASLPTWPARRPFVPMDRIYASAGIPLAPVSIDLTLEARARRSSDHLPLAAMLALR</sequence>
<dbReference type="PANTHER" id="PTHR14859:SF15">
    <property type="entry name" value="ENDONUCLEASE_EXONUCLEASE_PHOSPHATASE DOMAIN-CONTAINING PROTEIN"/>
    <property type="match status" value="1"/>
</dbReference>
<dbReference type="InterPro" id="IPR036691">
    <property type="entry name" value="Endo/exonu/phosph_ase_sf"/>
</dbReference>
<comment type="caution">
    <text evidence="2">The sequence shown here is derived from an EMBL/GenBank/DDBJ whole genome shotgun (WGS) entry which is preliminary data.</text>
</comment>
<keyword evidence="2" id="KW-0255">Endonuclease</keyword>
<reference evidence="2 3" key="1">
    <citation type="submission" date="2019-09" db="EMBL/GenBank/DDBJ databases">
        <title>YIM 132180 draft genome.</title>
        <authorList>
            <person name="Zhang K."/>
        </authorList>
    </citation>
    <scope>NUCLEOTIDE SEQUENCE [LARGE SCALE GENOMIC DNA]</scope>
    <source>
        <strain evidence="2 3">YIM 132180</strain>
    </source>
</reference>
<dbReference type="RefSeq" id="WP_150969285.1">
    <property type="nucleotide sequence ID" value="NZ_VZDO01000005.1"/>
</dbReference>
<gene>
    <name evidence="2" type="ORF">F6X38_08480</name>
</gene>
<name>A0A7V7PQ39_9HYPH</name>